<keyword evidence="2" id="KW-0812">Transmembrane</keyword>
<evidence type="ECO:0000256" key="1">
    <source>
        <dbReference type="SAM" id="MobiDB-lite"/>
    </source>
</evidence>
<keyword evidence="2" id="KW-0472">Membrane</keyword>
<feature type="region of interest" description="Disordered" evidence="1">
    <location>
        <begin position="1"/>
        <end position="25"/>
    </location>
</feature>
<dbReference type="STRING" id="1249552.PS2015_978"/>
<name>A0A0S2KCE9_9GAMM</name>
<feature type="transmembrane region" description="Helical" evidence="2">
    <location>
        <begin position="191"/>
        <end position="210"/>
    </location>
</feature>
<keyword evidence="4" id="KW-1185">Reference proteome</keyword>
<evidence type="ECO:0000313" key="3">
    <source>
        <dbReference type="EMBL" id="ALO45647.1"/>
    </source>
</evidence>
<proteinExistence type="predicted"/>
<feature type="transmembrane region" description="Helical" evidence="2">
    <location>
        <begin position="135"/>
        <end position="157"/>
    </location>
</feature>
<feature type="transmembrane region" description="Helical" evidence="2">
    <location>
        <begin position="64"/>
        <end position="89"/>
    </location>
</feature>
<dbReference type="KEGG" id="pspi:PS2015_978"/>
<feature type="transmembrane region" description="Helical" evidence="2">
    <location>
        <begin position="217"/>
        <end position="235"/>
    </location>
</feature>
<dbReference type="EMBL" id="CP013189">
    <property type="protein sequence ID" value="ALO45647.1"/>
    <property type="molecule type" value="Genomic_DNA"/>
</dbReference>
<reference evidence="3 4" key="1">
    <citation type="submission" date="2015-11" db="EMBL/GenBank/DDBJ databases">
        <authorList>
            <person name="Zhang Y."/>
            <person name="Guo Z."/>
        </authorList>
    </citation>
    <scope>NUCLEOTIDE SEQUENCE [LARGE SCALE GENOMIC DNA]</scope>
    <source>
        <strain evidence="3 4">KCTC 32221</strain>
    </source>
</reference>
<accession>A0A0S2KCE9</accession>
<keyword evidence="2" id="KW-1133">Transmembrane helix</keyword>
<dbReference type="AlphaFoldDB" id="A0A0S2KCE9"/>
<evidence type="ECO:0000256" key="2">
    <source>
        <dbReference type="SAM" id="Phobius"/>
    </source>
</evidence>
<dbReference type="Proteomes" id="UP000065641">
    <property type="component" value="Chromosome"/>
</dbReference>
<organism evidence="3 4">
    <name type="scientific">Pseudohongiella spirulinae</name>
    <dbReference type="NCBI Taxonomy" id="1249552"/>
    <lineage>
        <taxon>Bacteria</taxon>
        <taxon>Pseudomonadati</taxon>
        <taxon>Pseudomonadota</taxon>
        <taxon>Gammaproteobacteria</taxon>
        <taxon>Pseudomonadales</taxon>
        <taxon>Pseudohongiellaceae</taxon>
        <taxon>Pseudohongiella</taxon>
    </lineage>
</organism>
<gene>
    <name evidence="3" type="ORF">PS2015_978</name>
</gene>
<dbReference type="OrthoDB" id="648493at2"/>
<protein>
    <submittedName>
        <fullName evidence="3">Uncharacterized protein</fullName>
    </submittedName>
</protein>
<feature type="transmembrane region" description="Helical" evidence="2">
    <location>
        <begin position="101"/>
        <end position="123"/>
    </location>
</feature>
<dbReference type="RefSeq" id="WP_058021164.1">
    <property type="nucleotide sequence ID" value="NZ_CP013189.1"/>
</dbReference>
<evidence type="ECO:0000313" key="4">
    <source>
        <dbReference type="Proteomes" id="UP000065641"/>
    </source>
</evidence>
<sequence>MDTSDTVAPEMVPPAHRDGNSGGRHKPERRFYMGVALALFMMVLVGFWPSYFSLIFGEPVARPLIMHVHGVIFTGWMLLLLLQVGLVAMGRVDLHRNVGTFGIAYGIAVLLLGVAVSFIAPALHVQSGNWSLDQAAGFLIFPLGDMILFAGFFGAAVVRRSQREAHKRLMLAATIALAFAAVARMEIQAPWLFFFVWVSPLLAGMAFDLYRRRHVHRVYLISFAVFLVFFLRLFMVESEIWLRIGRPMLSPFL</sequence>
<feature type="transmembrane region" description="Helical" evidence="2">
    <location>
        <begin position="169"/>
        <end position="185"/>
    </location>
</feature>
<feature type="transmembrane region" description="Helical" evidence="2">
    <location>
        <begin position="31"/>
        <end position="52"/>
    </location>
</feature>